<dbReference type="RefSeq" id="WP_091516337.1">
    <property type="nucleotide sequence ID" value="NZ_FNFH01000007.1"/>
</dbReference>
<dbReference type="Gene3D" id="1.10.10.10">
    <property type="entry name" value="Winged helix-like DNA-binding domain superfamily/Winged helix DNA-binding domain"/>
    <property type="match status" value="1"/>
</dbReference>
<evidence type="ECO:0000313" key="2">
    <source>
        <dbReference type="Proteomes" id="UP000199305"/>
    </source>
</evidence>
<keyword evidence="1" id="KW-0240">DNA-directed RNA polymerase</keyword>
<organism evidence="1 2">
    <name type="scientific">Microbulbifer yueqingensis</name>
    <dbReference type="NCBI Taxonomy" id="658219"/>
    <lineage>
        <taxon>Bacteria</taxon>
        <taxon>Pseudomonadati</taxon>
        <taxon>Pseudomonadota</taxon>
        <taxon>Gammaproteobacteria</taxon>
        <taxon>Cellvibrionales</taxon>
        <taxon>Microbulbiferaceae</taxon>
        <taxon>Microbulbifer</taxon>
    </lineage>
</organism>
<dbReference type="AlphaFoldDB" id="A0A1G9E7I3"/>
<dbReference type="GO" id="GO:0000428">
    <property type="term" value="C:DNA-directed RNA polymerase complex"/>
    <property type="evidence" value="ECO:0007669"/>
    <property type="project" value="UniProtKB-KW"/>
</dbReference>
<protein>
    <submittedName>
        <fullName evidence="1">DNA-directed RNA polymerase specialized sigma subunit, sigma24 family</fullName>
    </submittedName>
</protein>
<keyword evidence="1" id="KW-0804">Transcription</keyword>
<dbReference type="EMBL" id="FNFH01000007">
    <property type="protein sequence ID" value="SDK72015.1"/>
    <property type="molecule type" value="Genomic_DNA"/>
</dbReference>
<dbReference type="InterPro" id="IPR013324">
    <property type="entry name" value="RNA_pol_sigma_r3/r4-like"/>
</dbReference>
<accession>A0A1G9E7I3</accession>
<name>A0A1G9E7I3_9GAMM</name>
<sequence>MSRKDFQHLDDEALLDFYHSTRNIKAFRLLYGRYKDCLYRYCAQMNHTHANPILEELWFSVLEHPPVLNGRVFRSWLFIKLDKMLRQHAAFDGEQHGEPATREEAPGPLLGAIQKLSRRQRNILLLHMECQLPLATVADIECLSLKACREQYIAGKEQLRELLYGPRRQPWRVEEVTA</sequence>
<dbReference type="SUPFAM" id="SSF88659">
    <property type="entry name" value="Sigma3 and sigma4 domains of RNA polymerase sigma factors"/>
    <property type="match status" value="1"/>
</dbReference>
<dbReference type="OrthoDB" id="9784272at2"/>
<reference evidence="2" key="1">
    <citation type="submission" date="2016-10" db="EMBL/GenBank/DDBJ databases">
        <authorList>
            <person name="Varghese N."/>
            <person name="Submissions S."/>
        </authorList>
    </citation>
    <scope>NUCLEOTIDE SEQUENCE [LARGE SCALE GENOMIC DNA]</scope>
    <source>
        <strain evidence="2">CGMCC 1.10658</strain>
    </source>
</reference>
<dbReference type="STRING" id="658219.SAMN05216212_3050"/>
<dbReference type="Proteomes" id="UP000199305">
    <property type="component" value="Unassembled WGS sequence"/>
</dbReference>
<keyword evidence="2" id="KW-1185">Reference proteome</keyword>
<evidence type="ECO:0000313" key="1">
    <source>
        <dbReference type="EMBL" id="SDK72015.1"/>
    </source>
</evidence>
<proteinExistence type="predicted"/>
<dbReference type="InterPro" id="IPR036388">
    <property type="entry name" value="WH-like_DNA-bd_sf"/>
</dbReference>
<gene>
    <name evidence="1" type="ORF">SAMN05216212_3050</name>
</gene>